<reference evidence="7" key="2">
    <citation type="submission" date="2020-09" db="EMBL/GenBank/DDBJ databases">
        <authorList>
            <person name="Sun Q."/>
            <person name="Zhou Y."/>
        </authorList>
    </citation>
    <scope>NUCLEOTIDE SEQUENCE</scope>
    <source>
        <strain evidence="7">CGMCC 1.12214</strain>
    </source>
</reference>
<dbReference type="InterPro" id="IPR039422">
    <property type="entry name" value="MarR/SlyA-like"/>
</dbReference>
<keyword evidence="8" id="KW-1185">Reference proteome</keyword>
<dbReference type="PANTHER" id="PTHR33164">
    <property type="entry name" value="TRANSCRIPTIONAL REGULATOR, MARR FAMILY"/>
    <property type="match status" value="1"/>
</dbReference>
<dbReference type="PROSITE" id="PS50995">
    <property type="entry name" value="HTH_MARR_2"/>
    <property type="match status" value="1"/>
</dbReference>
<feature type="domain" description="HTH marR-type" evidence="6">
    <location>
        <begin position="16"/>
        <end position="146"/>
    </location>
</feature>
<name>A0A917I591_9HYPH</name>
<evidence type="ECO:0000256" key="3">
    <source>
        <dbReference type="ARBA" id="ARBA00023015"/>
    </source>
</evidence>
<dbReference type="SMART" id="SM00347">
    <property type="entry name" value="HTH_MARR"/>
    <property type="match status" value="1"/>
</dbReference>
<protein>
    <submittedName>
        <fullName evidence="7">MarR family transcriptional regulator</fullName>
    </submittedName>
</protein>
<gene>
    <name evidence="7" type="ORF">GCM10007036_10480</name>
</gene>
<keyword evidence="2" id="KW-0963">Cytoplasm</keyword>
<keyword evidence="3" id="KW-0805">Transcription regulation</keyword>
<evidence type="ECO:0000256" key="5">
    <source>
        <dbReference type="ARBA" id="ARBA00023163"/>
    </source>
</evidence>
<dbReference type="GO" id="GO:0006950">
    <property type="term" value="P:response to stress"/>
    <property type="evidence" value="ECO:0007669"/>
    <property type="project" value="TreeGrafter"/>
</dbReference>
<dbReference type="InterPro" id="IPR055166">
    <property type="entry name" value="Transc_reg_Sar_Rot_HTH"/>
</dbReference>
<evidence type="ECO:0000256" key="1">
    <source>
        <dbReference type="ARBA" id="ARBA00004496"/>
    </source>
</evidence>
<dbReference type="Pfam" id="PF22381">
    <property type="entry name" value="Staph_reg_Sar_Rot"/>
    <property type="match status" value="1"/>
</dbReference>
<dbReference type="PANTHER" id="PTHR33164:SF5">
    <property type="entry name" value="ORGANIC HYDROPEROXIDE RESISTANCE TRANSCRIPTIONAL REGULATOR"/>
    <property type="match status" value="1"/>
</dbReference>
<comment type="caution">
    <text evidence="7">The sequence shown here is derived from an EMBL/GenBank/DDBJ whole genome shotgun (WGS) entry which is preliminary data.</text>
</comment>
<dbReference type="GO" id="GO:0005737">
    <property type="term" value="C:cytoplasm"/>
    <property type="evidence" value="ECO:0007669"/>
    <property type="project" value="UniProtKB-SubCell"/>
</dbReference>
<dbReference type="RefSeq" id="WP_188516631.1">
    <property type="nucleotide sequence ID" value="NZ_BMES01000001.1"/>
</dbReference>
<keyword evidence="5" id="KW-0804">Transcription</keyword>
<dbReference type="InterPro" id="IPR036388">
    <property type="entry name" value="WH-like_DNA-bd_sf"/>
</dbReference>
<dbReference type="GO" id="GO:0003700">
    <property type="term" value="F:DNA-binding transcription factor activity"/>
    <property type="evidence" value="ECO:0007669"/>
    <property type="project" value="InterPro"/>
</dbReference>
<organism evidence="7 8">
    <name type="scientific">Alsobacter metallidurans</name>
    <dbReference type="NCBI Taxonomy" id="340221"/>
    <lineage>
        <taxon>Bacteria</taxon>
        <taxon>Pseudomonadati</taxon>
        <taxon>Pseudomonadota</taxon>
        <taxon>Alphaproteobacteria</taxon>
        <taxon>Hyphomicrobiales</taxon>
        <taxon>Alsobacteraceae</taxon>
        <taxon>Alsobacter</taxon>
    </lineage>
</organism>
<reference evidence="7" key="1">
    <citation type="journal article" date="2014" name="Int. J. Syst. Evol. Microbiol.">
        <title>Complete genome sequence of Corynebacterium casei LMG S-19264T (=DSM 44701T), isolated from a smear-ripened cheese.</title>
        <authorList>
            <consortium name="US DOE Joint Genome Institute (JGI-PGF)"/>
            <person name="Walter F."/>
            <person name="Albersmeier A."/>
            <person name="Kalinowski J."/>
            <person name="Ruckert C."/>
        </authorList>
    </citation>
    <scope>NUCLEOTIDE SEQUENCE</scope>
    <source>
        <strain evidence="7">CGMCC 1.12214</strain>
    </source>
</reference>
<dbReference type="SUPFAM" id="SSF46785">
    <property type="entry name" value="Winged helix' DNA-binding domain"/>
    <property type="match status" value="1"/>
</dbReference>
<evidence type="ECO:0000259" key="6">
    <source>
        <dbReference type="PROSITE" id="PS50995"/>
    </source>
</evidence>
<dbReference type="InterPro" id="IPR000835">
    <property type="entry name" value="HTH_MarR-typ"/>
</dbReference>
<dbReference type="PRINTS" id="PR00598">
    <property type="entry name" value="HTHMARR"/>
</dbReference>
<proteinExistence type="predicted"/>
<dbReference type="Proteomes" id="UP000603912">
    <property type="component" value="Unassembled WGS sequence"/>
</dbReference>
<evidence type="ECO:0000313" key="8">
    <source>
        <dbReference type="Proteomes" id="UP000603912"/>
    </source>
</evidence>
<evidence type="ECO:0000256" key="4">
    <source>
        <dbReference type="ARBA" id="ARBA00023125"/>
    </source>
</evidence>
<dbReference type="Gene3D" id="1.10.10.10">
    <property type="entry name" value="Winged helix-like DNA-binding domain superfamily/Winged helix DNA-binding domain"/>
    <property type="match status" value="1"/>
</dbReference>
<evidence type="ECO:0000256" key="2">
    <source>
        <dbReference type="ARBA" id="ARBA00022490"/>
    </source>
</evidence>
<keyword evidence="4" id="KW-0238">DNA-binding</keyword>
<dbReference type="EMBL" id="BMES01000001">
    <property type="protein sequence ID" value="GGH12553.1"/>
    <property type="molecule type" value="Genomic_DNA"/>
</dbReference>
<accession>A0A917I591</accession>
<sequence length="155" mass="17244">MPHAHKDQDTPELLLENQLCFAVYSAAHAFTAAYKPLLDQIGVTYPQYLVLLVLWEADGSSVGEIGGKLNLDSGTLTPLLKRLETQGFISRNRDKNDERVVRVSLTSLGRDARIHAVAARRAIVCSLEKTEPEIHKLKALVTELDDRLRTSAPNR</sequence>
<comment type="subcellular location">
    <subcellularLocation>
        <location evidence="1">Cytoplasm</location>
    </subcellularLocation>
</comment>
<evidence type="ECO:0000313" key="7">
    <source>
        <dbReference type="EMBL" id="GGH12553.1"/>
    </source>
</evidence>
<dbReference type="GO" id="GO:0003677">
    <property type="term" value="F:DNA binding"/>
    <property type="evidence" value="ECO:0007669"/>
    <property type="project" value="UniProtKB-KW"/>
</dbReference>
<dbReference type="AlphaFoldDB" id="A0A917I591"/>
<dbReference type="InterPro" id="IPR036390">
    <property type="entry name" value="WH_DNA-bd_sf"/>
</dbReference>
<dbReference type="FunFam" id="1.10.10.10:FF:000163">
    <property type="entry name" value="MarR family transcriptional regulator"/>
    <property type="match status" value="1"/>
</dbReference>